<evidence type="ECO:0000313" key="2">
    <source>
        <dbReference type="Proteomes" id="UP000249748"/>
    </source>
</evidence>
<sequence>MGLRAGLSTGCVVSCLGPSDPSSHSTNGLGQLDHSLQPYGKADRSSIDCVIICAMWTRDWFHSESFLYNRDVLLASLSCSSYRRVE</sequence>
<accession>A0ACD1IBD5</accession>
<evidence type="ECO:0000313" key="1">
    <source>
        <dbReference type="EMBL" id="RAK87314.1"/>
    </source>
</evidence>
<dbReference type="Proteomes" id="UP000249748">
    <property type="component" value="Unassembled WGS sequence"/>
</dbReference>
<protein>
    <submittedName>
        <fullName evidence="1">Uncharacterized protein</fullName>
    </submittedName>
</protein>
<name>A0ACD1IBD5_9EURO</name>
<organism evidence="1 2">
    <name type="scientific">Aspergillus costaricaensis CBS 115574</name>
    <dbReference type="NCBI Taxonomy" id="1448317"/>
    <lineage>
        <taxon>Eukaryota</taxon>
        <taxon>Fungi</taxon>
        <taxon>Dikarya</taxon>
        <taxon>Ascomycota</taxon>
        <taxon>Pezizomycotina</taxon>
        <taxon>Eurotiomycetes</taxon>
        <taxon>Eurotiomycetidae</taxon>
        <taxon>Eurotiales</taxon>
        <taxon>Aspergillaceae</taxon>
        <taxon>Aspergillus</taxon>
        <taxon>Aspergillus subgen. Circumdati</taxon>
    </lineage>
</organism>
<reference evidence="1" key="1">
    <citation type="submission" date="2018-02" db="EMBL/GenBank/DDBJ databases">
        <title>The genomes of Aspergillus section Nigri reveals drivers in fungal speciation.</title>
        <authorList>
            <consortium name="DOE Joint Genome Institute"/>
            <person name="Vesth T.C."/>
            <person name="Nybo J."/>
            <person name="Theobald S."/>
            <person name="Brandl J."/>
            <person name="Frisvad J.C."/>
            <person name="Nielsen K.F."/>
            <person name="Lyhne E.K."/>
            <person name="Kogle M.E."/>
            <person name="Kuo A."/>
            <person name="Riley R."/>
            <person name="Clum A."/>
            <person name="Nolan M."/>
            <person name="Lipzen A."/>
            <person name="Salamov A."/>
            <person name="Henrissat B."/>
            <person name="Wiebenga A."/>
            <person name="De vries R.P."/>
            <person name="Grigoriev I.V."/>
            <person name="Mortensen U.H."/>
            <person name="Andersen M.R."/>
            <person name="Baker S.E."/>
        </authorList>
    </citation>
    <scope>NUCLEOTIDE SEQUENCE</scope>
    <source>
        <strain evidence="1">CBS 115574</strain>
    </source>
</reference>
<gene>
    <name evidence="1" type="ORF">BO79DRAFT_29920</name>
</gene>
<keyword evidence="2" id="KW-1185">Reference proteome</keyword>
<dbReference type="EMBL" id="KZ824555">
    <property type="protein sequence ID" value="RAK87314.1"/>
    <property type="molecule type" value="Genomic_DNA"/>
</dbReference>
<proteinExistence type="predicted"/>